<dbReference type="OrthoDB" id="10249433at2759"/>
<dbReference type="Proteomes" id="UP000008983">
    <property type="component" value="Unassembled WGS sequence"/>
</dbReference>
<dbReference type="AlphaFoldDB" id="G0R2D9"/>
<dbReference type="InterPro" id="IPR029058">
    <property type="entry name" value="AB_hydrolase_fold"/>
</dbReference>
<sequence>MVLFYQIIHIQKQELIILQNKKRNLNYEDVQIKTLDQITLRGWLIKQENSNEKPTVVFFHENAGNIGHRLYYLKNYFENVKVNILIIAYRGYSNSDEVQQINEQGLQIDSKAIIQYAFKCPQIDKNKIFLHGRSLGAAALCYGVLNTNKQPKGIILENTFTSIDDMVEIIAKPLAQFSKFILKNNWKTIDIIQNIKNPSLFIKTKKDEIIPSKQMDYLYEKCGSENKILFEIQEGQHNDSWKIDQNLYFSQIKKFIEQNC</sequence>
<name>G0R2D9_ICHMU</name>
<dbReference type="PANTHER" id="PTHR12277">
    <property type="entry name" value="ALPHA/BETA HYDROLASE DOMAIN-CONTAINING PROTEIN"/>
    <property type="match status" value="1"/>
</dbReference>
<dbReference type="SUPFAM" id="SSF53474">
    <property type="entry name" value="alpha/beta-Hydrolases"/>
    <property type="match status" value="1"/>
</dbReference>
<dbReference type="InParanoid" id="G0R2D9"/>
<dbReference type="eggNOG" id="KOG4391">
    <property type="taxonomic scope" value="Eukaryota"/>
</dbReference>
<dbReference type="GO" id="GO:0008474">
    <property type="term" value="F:palmitoyl-(protein) hydrolase activity"/>
    <property type="evidence" value="ECO:0007669"/>
    <property type="project" value="TreeGrafter"/>
</dbReference>
<dbReference type="EMBL" id="GL984254">
    <property type="protein sequence ID" value="EGR28358.1"/>
    <property type="molecule type" value="Genomic_DNA"/>
</dbReference>
<keyword evidence="2" id="KW-1185">Reference proteome</keyword>
<dbReference type="RefSeq" id="XP_004027703.1">
    <property type="nucleotide sequence ID" value="XM_004027654.1"/>
</dbReference>
<dbReference type="PANTHER" id="PTHR12277:SF81">
    <property type="entry name" value="PROTEIN ABHD13"/>
    <property type="match status" value="1"/>
</dbReference>
<dbReference type="FunCoup" id="G0R2D9">
    <property type="interactions" value="176"/>
</dbReference>
<accession>G0R2D9</accession>
<dbReference type="GO" id="GO:0016020">
    <property type="term" value="C:membrane"/>
    <property type="evidence" value="ECO:0007669"/>
    <property type="project" value="TreeGrafter"/>
</dbReference>
<organism evidence="1 2">
    <name type="scientific">Ichthyophthirius multifiliis</name>
    <name type="common">White spot disease agent</name>
    <name type="synonym">Ich</name>
    <dbReference type="NCBI Taxonomy" id="5932"/>
    <lineage>
        <taxon>Eukaryota</taxon>
        <taxon>Sar</taxon>
        <taxon>Alveolata</taxon>
        <taxon>Ciliophora</taxon>
        <taxon>Intramacronucleata</taxon>
        <taxon>Oligohymenophorea</taxon>
        <taxon>Hymenostomatida</taxon>
        <taxon>Ophryoglenina</taxon>
        <taxon>Ichthyophthirius</taxon>
    </lineage>
</organism>
<dbReference type="OMA" id="IAQVFYK"/>
<protein>
    <recommendedName>
        <fullName evidence="3">Serine aminopeptidase S33 domain-containing protein</fullName>
    </recommendedName>
</protein>
<dbReference type="Gene3D" id="3.40.50.1820">
    <property type="entry name" value="alpha/beta hydrolase"/>
    <property type="match status" value="1"/>
</dbReference>
<dbReference type="GeneID" id="14904453"/>
<dbReference type="STRING" id="857967.G0R2D9"/>
<evidence type="ECO:0000313" key="2">
    <source>
        <dbReference type="Proteomes" id="UP000008983"/>
    </source>
</evidence>
<evidence type="ECO:0000313" key="1">
    <source>
        <dbReference type="EMBL" id="EGR28358.1"/>
    </source>
</evidence>
<evidence type="ECO:0008006" key="3">
    <source>
        <dbReference type="Google" id="ProtNLM"/>
    </source>
</evidence>
<gene>
    <name evidence="1" type="ORF">IMG5_177050</name>
</gene>
<reference evidence="1 2" key="1">
    <citation type="submission" date="2011-07" db="EMBL/GenBank/DDBJ databases">
        <authorList>
            <person name="Coyne R."/>
            <person name="Brami D."/>
            <person name="Johnson J."/>
            <person name="Hostetler J."/>
            <person name="Hannick L."/>
            <person name="Clark T."/>
            <person name="Cassidy-Hanley D."/>
            <person name="Inman J."/>
        </authorList>
    </citation>
    <scope>NUCLEOTIDE SEQUENCE [LARGE SCALE GENOMIC DNA]</scope>
    <source>
        <strain evidence="1 2">G5</strain>
    </source>
</reference>
<proteinExistence type="predicted"/>